<sequence length="397" mass="44876">MGRPDLTEISRFLMSNLDDPDVQELFQHANEDLAKLDQTTPNLSEVNYASLPIEHETVWIINMQFGGMKTATGELLRDDHPAHVKERAYQSFDLHAWNCRGEGSRPDLYRYMQNYDRTPPNSKQVEEFIKLAMAHPHPIFKPALPHLLILSANLSHHKQALKPFLDSLPAPFKWKDTPAEIEDTIRDMVYENGKELFNQYVASAKENKASGNSAYAAKNREAAVAFFEDAIKYLDRAFRRYTPATEAIKQDAMKLKVVCHANCSAARLMGGNTSQENAEKAVDDAEDAILLDTFYVKGYMRLARAYQALGQRSDAEEAVARALRLKEMENDEGLVDLLISIQTCGKGLPAPGTELAKEWVSVTFSDDSERAERMKSVNGLWRKRCEAHMKEIQGSSY</sequence>
<dbReference type="SUPFAM" id="SSF48452">
    <property type="entry name" value="TPR-like"/>
    <property type="match status" value="1"/>
</dbReference>
<evidence type="ECO:0008006" key="5">
    <source>
        <dbReference type="Google" id="ProtNLM"/>
    </source>
</evidence>
<dbReference type="EMBL" id="JAFIQS010000006">
    <property type="protein sequence ID" value="KAG5168290.1"/>
    <property type="molecule type" value="Genomic_DNA"/>
</dbReference>
<name>A0A8H8CKD9_PSICU</name>
<comment type="caution">
    <text evidence="4">The sequence shown here is derived from an EMBL/GenBank/DDBJ whole genome shotgun (WGS) entry which is preliminary data.</text>
</comment>
<gene>
    <name evidence="4" type="ORF">JR316_006886</name>
</gene>
<dbReference type="PANTHER" id="PTHR22904:SF523">
    <property type="entry name" value="STRESS-INDUCED-PHOSPHOPROTEIN 1"/>
    <property type="match status" value="1"/>
</dbReference>
<evidence type="ECO:0000256" key="1">
    <source>
        <dbReference type="ARBA" id="ARBA00022737"/>
    </source>
</evidence>
<evidence type="ECO:0000256" key="3">
    <source>
        <dbReference type="PROSITE-ProRule" id="PRU00339"/>
    </source>
</evidence>
<evidence type="ECO:0000256" key="2">
    <source>
        <dbReference type="ARBA" id="ARBA00022803"/>
    </source>
</evidence>
<dbReference type="Gene3D" id="1.25.40.10">
    <property type="entry name" value="Tetratricopeptide repeat domain"/>
    <property type="match status" value="1"/>
</dbReference>
<organism evidence="4">
    <name type="scientific">Psilocybe cubensis</name>
    <name type="common">Psychedelic mushroom</name>
    <name type="synonym">Stropharia cubensis</name>
    <dbReference type="NCBI Taxonomy" id="181762"/>
    <lineage>
        <taxon>Eukaryota</taxon>
        <taxon>Fungi</taxon>
        <taxon>Dikarya</taxon>
        <taxon>Basidiomycota</taxon>
        <taxon>Agaricomycotina</taxon>
        <taxon>Agaricomycetes</taxon>
        <taxon>Agaricomycetidae</taxon>
        <taxon>Agaricales</taxon>
        <taxon>Agaricineae</taxon>
        <taxon>Strophariaceae</taxon>
        <taxon>Psilocybe</taxon>
    </lineage>
</organism>
<proteinExistence type="predicted"/>
<dbReference type="AlphaFoldDB" id="A0A8H8CKD9"/>
<protein>
    <recommendedName>
        <fullName evidence="5">TPR-like protein</fullName>
    </recommendedName>
</protein>
<reference evidence="4" key="1">
    <citation type="submission" date="2021-02" db="EMBL/GenBank/DDBJ databases">
        <title>Psilocybe cubensis genome.</title>
        <authorList>
            <person name="Mckernan K.J."/>
            <person name="Crawford S."/>
            <person name="Trippe A."/>
            <person name="Kane L.T."/>
            <person name="Mclaughlin S."/>
        </authorList>
    </citation>
    <scope>NUCLEOTIDE SEQUENCE [LARGE SCALE GENOMIC DNA]</scope>
    <source>
        <strain evidence="4">MGC-MH-2018</strain>
    </source>
</reference>
<dbReference type="InterPro" id="IPR019734">
    <property type="entry name" value="TPR_rpt"/>
</dbReference>
<evidence type="ECO:0000313" key="4">
    <source>
        <dbReference type="EMBL" id="KAG5168290.1"/>
    </source>
</evidence>
<dbReference type="InterPro" id="IPR011990">
    <property type="entry name" value="TPR-like_helical_dom_sf"/>
</dbReference>
<dbReference type="PANTHER" id="PTHR22904">
    <property type="entry name" value="TPR REPEAT CONTAINING PROTEIN"/>
    <property type="match status" value="1"/>
</dbReference>
<dbReference type="OrthoDB" id="3060108at2759"/>
<keyword evidence="1" id="KW-0677">Repeat</keyword>
<dbReference type="GO" id="GO:0051879">
    <property type="term" value="F:Hsp90 protein binding"/>
    <property type="evidence" value="ECO:0007669"/>
    <property type="project" value="TreeGrafter"/>
</dbReference>
<feature type="repeat" description="TPR" evidence="3">
    <location>
        <begin position="296"/>
        <end position="329"/>
    </location>
</feature>
<keyword evidence="2 3" id="KW-0802">TPR repeat</keyword>
<accession>A0A8H8CKD9</accession>
<dbReference type="PROSITE" id="PS50005">
    <property type="entry name" value="TPR"/>
    <property type="match status" value="1"/>
</dbReference>